<dbReference type="Pfam" id="PF12874">
    <property type="entry name" value="zf-met"/>
    <property type="match status" value="3"/>
</dbReference>
<dbReference type="InterPro" id="IPR003604">
    <property type="entry name" value="Matrin/U1-like-C_Znf_C2H2"/>
</dbReference>
<dbReference type="PANTHER" id="PTHR47487:SF8">
    <property type="entry name" value="OS08G0270900 PROTEIN"/>
    <property type="match status" value="1"/>
</dbReference>
<evidence type="ECO:0000259" key="2">
    <source>
        <dbReference type="SMART" id="SM00355"/>
    </source>
</evidence>
<evidence type="ECO:0000313" key="4">
    <source>
        <dbReference type="EMBL" id="ESW26868.1"/>
    </source>
</evidence>
<sequence>MEFKFRDGENRSIPLSPQQRPLSIVPLVSGHPLRGGFPSPGGFPCSGGFPSIVPSSPRVYPINAEESIRREMVREQIRRELEKEEIRREILAREMAWRRDLEEEVRREMASERALRMPMHRMEGVTFGERVFSYSMNPGMRLNNPDHNNNIFGGPQPQLAPKVDITQFNKQIPDETNQDKIIKLAKPNADLLSLKCKEVLDVNHGGAKRKLVPGDDNHAGSSSQKKPKKEWSCALCQIVATSEKGLTDHLQGKKHKVKAASLTTKKMGLDARQDGETLGSGISPADKDKGKVELSALCQIVATGEKGLNDHLQGKNHNVKAVSLTTQKMGLDARQDGETIGSGISPADKDKDKVELIKMDLAVQKSHDSGGIDTKNEATIEKEVPKTKASTTRKKFKFYCAFCQVRTHSEVVMESHKSGKRHLANITKLNLNNSAGACAAANSE</sequence>
<feature type="domain" description="U1-type" evidence="3">
    <location>
        <begin position="228"/>
        <end position="262"/>
    </location>
</feature>
<dbReference type="eggNOG" id="ENOG502S02K">
    <property type="taxonomic scope" value="Eukaryota"/>
</dbReference>
<dbReference type="InterPro" id="IPR036236">
    <property type="entry name" value="Znf_C2H2_sf"/>
</dbReference>
<accession>V7CBZ0</accession>
<evidence type="ECO:0008006" key="6">
    <source>
        <dbReference type="Google" id="ProtNLM"/>
    </source>
</evidence>
<gene>
    <name evidence="4" type="ORF">PHAVU_003G155200g</name>
</gene>
<dbReference type="InterPro" id="IPR013087">
    <property type="entry name" value="Znf_C2H2_type"/>
</dbReference>
<dbReference type="OrthoDB" id="1436989at2759"/>
<protein>
    <recommendedName>
        <fullName evidence="6">U1-type domain-containing protein</fullName>
    </recommendedName>
</protein>
<evidence type="ECO:0000313" key="5">
    <source>
        <dbReference type="Proteomes" id="UP000000226"/>
    </source>
</evidence>
<dbReference type="SUPFAM" id="SSF57667">
    <property type="entry name" value="beta-beta-alpha zinc fingers"/>
    <property type="match status" value="2"/>
</dbReference>
<reference evidence="5" key="1">
    <citation type="journal article" date="2014" name="Nat. Genet.">
        <title>A reference genome for common bean and genome-wide analysis of dual domestications.</title>
        <authorList>
            <person name="Schmutz J."/>
            <person name="McClean P.E."/>
            <person name="Mamidi S."/>
            <person name="Wu G.A."/>
            <person name="Cannon S.B."/>
            <person name="Grimwood J."/>
            <person name="Jenkins J."/>
            <person name="Shu S."/>
            <person name="Song Q."/>
            <person name="Chavarro C."/>
            <person name="Torres-Torres M."/>
            <person name="Geffroy V."/>
            <person name="Moghaddam S.M."/>
            <person name="Gao D."/>
            <person name="Abernathy B."/>
            <person name="Barry K."/>
            <person name="Blair M."/>
            <person name="Brick M.A."/>
            <person name="Chovatia M."/>
            <person name="Gepts P."/>
            <person name="Goodstein D.M."/>
            <person name="Gonzales M."/>
            <person name="Hellsten U."/>
            <person name="Hyten D.L."/>
            <person name="Jia G."/>
            <person name="Kelly J.D."/>
            <person name="Kudrna D."/>
            <person name="Lee R."/>
            <person name="Richard M.M."/>
            <person name="Miklas P.N."/>
            <person name="Osorno J.M."/>
            <person name="Rodrigues J."/>
            <person name="Thareau V."/>
            <person name="Urrea C.A."/>
            <person name="Wang M."/>
            <person name="Yu Y."/>
            <person name="Zhang M."/>
            <person name="Wing R.A."/>
            <person name="Cregan P.B."/>
            <person name="Rokhsar D.S."/>
            <person name="Jackson S.A."/>
        </authorList>
    </citation>
    <scope>NUCLEOTIDE SEQUENCE [LARGE SCALE GENOMIC DNA]</scope>
    <source>
        <strain evidence="5">cv. G19833</strain>
    </source>
</reference>
<organism evidence="4 5">
    <name type="scientific">Phaseolus vulgaris</name>
    <name type="common">Kidney bean</name>
    <name type="synonym">French bean</name>
    <dbReference type="NCBI Taxonomy" id="3885"/>
    <lineage>
        <taxon>Eukaryota</taxon>
        <taxon>Viridiplantae</taxon>
        <taxon>Streptophyta</taxon>
        <taxon>Embryophyta</taxon>
        <taxon>Tracheophyta</taxon>
        <taxon>Spermatophyta</taxon>
        <taxon>Magnoliopsida</taxon>
        <taxon>eudicotyledons</taxon>
        <taxon>Gunneridae</taxon>
        <taxon>Pentapetalae</taxon>
        <taxon>rosids</taxon>
        <taxon>fabids</taxon>
        <taxon>Fabales</taxon>
        <taxon>Fabaceae</taxon>
        <taxon>Papilionoideae</taxon>
        <taxon>50 kb inversion clade</taxon>
        <taxon>NPAAA clade</taxon>
        <taxon>indigoferoid/millettioid clade</taxon>
        <taxon>Phaseoleae</taxon>
        <taxon>Phaseolus</taxon>
    </lineage>
</organism>
<feature type="domain" description="U1-type" evidence="3">
    <location>
        <begin position="297"/>
        <end position="324"/>
    </location>
</feature>
<name>V7CBZ0_PHAVU</name>
<dbReference type="GO" id="GO:0008270">
    <property type="term" value="F:zinc ion binding"/>
    <property type="evidence" value="ECO:0007669"/>
    <property type="project" value="InterPro"/>
</dbReference>
<dbReference type="AlphaFoldDB" id="V7CBZ0"/>
<dbReference type="Gramene" id="ESW26868">
    <property type="protein sequence ID" value="ESW26868"/>
    <property type="gene ID" value="PHAVU_003G155200g"/>
</dbReference>
<feature type="domain" description="U1-type" evidence="3">
    <location>
        <begin position="395"/>
        <end position="429"/>
    </location>
</feature>
<dbReference type="EMBL" id="CM002290">
    <property type="protein sequence ID" value="ESW26868.1"/>
    <property type="molecule type" value="Genomic_DNA"/>
</dbReference>
<dbReference type="GO" id="GO:0003676">
    <property type="term" value="F:nucleic acid binding"/>
    <property type="evidence" value="ECO:0007669"/>
    <property type="project" value="InterPro"/>
</dbReference>
<dbReference type="SMART" id="SM00451">
    <property type="entry name" value="ZnF_U1"/>
    <property type="match status" value="3"/>
</dbReference>
<feature type="domain" description="C2H2-type" evidence="2">
    <location>
        <begin position="231"/>
        <end position="255"/>
    </location>
</feature>
<dbReference type="STRING" id="3885.V7CBZ0"/>
<evidence type="ECO:0000256" key="1">
    <source>
        <dbReference type="SAM" id="MobiDB-lite"/>
    </source>
</evidence>
<feature type="domain" description="C2H2-type" evidence="2">
    <location>
        <begin position="398"/>
        <end position="422"/>
    </location>
</feature>
<keyword evidence="5" id="KW-1185">Reference proteome</keyword>
<proteinExistence type="predicted"/>
<dbReference type="Gene3D" id="3.30.160.60">
    <property type="entry name" value="Classic Zinc Finger"/>
    <property type="match status" value="2"/>
</dbReference>
<dbReference type="PANTHER" id="PTHR47487">
    <property type="entry name" value="OS06G0651300 PROTEIN-RELATED"/>
    <property type="match status" value="1"/>
</dbReference>
<evidence type="ECO:0000259" key="3">
    <source>
        <dbReference type="SMART" id="SM00451"/>
    </source>
</evidence>
<feature type="region of interest" description="Disordered" evidence="1">
    <location>
        <begin position="207"/>
        <end position="226"/>
    </location>
</feature>
<dbReference type="OMA" id="TPSWICS"/>
<dbReference type="SMART" id="SM00355">
    <property type="entry name" value="ZnF_C2H2"/>
    <property type="match status" value="2"/>
</dbReference>
<dbReference type="Proteomes" id="UP000000226">
    <property type="component" value="Chromosome 3"/>
</dbReference>